<sequence>MVPTCRQEWDKLRKNREGLQKFPLDRVSSNLTHLCCRKAVSIGKLRRDSSSISLYFWDRFCLNPIKNTQNRSNKWAYFPYKS</sequence>
<comment type="caution">
    <text evidence="1">The sequence shown here is derived from an EMBL/GenBank/DDBJ whole genome shotgun (WGS) entry which is preliminary data.</text>
</comment>
<reference evidence="1" key="1">
    <citation type="submission" date="2023-11" db="EMBL/GenBank/DDBJ databases">
        <authorList>
            <person name="Poullet M."/>
        </authorList>
    </citation>
    <scope>NUCLEOTIDE SEQUENCE</scope>
    <source>
        <strain evidence="1">E1834</strain>
    </source>
</reference>
<dbReference type="Proteomes" id="UP001497535">
    <property type="component" value="Unassembled WGS sequence"/>
</dbReference>
<accession>A0ACB0ZUD9</accession>
<evidence type="ECO:0000313" key="2">
    <source>
        <dbReference type="Proteomes" id="UP001497535"/>
    </source>
</evidence>
<name>A0ACB0ZUD9_MELEN</name>
<organism evidence="1 2">
    <name type="scientific">Meloidogyne enterolobii</name>
    <name type="common">Root-knot nematode worm</name>
    <name type="synonym">Meloidogyne mayaguensis</name>
    <dbReference type="NCBI Taxonomy" id="390850"/>
    <lineage>
        <taxon>Eukaryota</taxon>
        <taxon>Metazoa</taxon>
        <taxon>Ecdysozoa</taxon>
        <taxon>Nematoda</taxon>
        <taxon>Chromadorea</taxon>
        <taxon>Rhabditida</taxon>
        <taxon>Tylenchina</taxon>
        <taxon>Tylenchomorpha</taxon>
        <taxon>Tylenchoidea</taxon>
        <taxon>Meloidogynidae</taxon>
        <taxon>Meloidogyninae</taxon>
        <taxon>Meloidogyne</taxon>
    </lineage>
</organism>
<proteinExistence type="predicted"/>
<protein>
    <submittedName>
        <fullName evidence="1">Uncharacterized protein</fullName>
    </submittedName>
</protein>
<keyword evidence="2" id="KW-1185">Reference proteome</keyword>
<evidence type="ECO:0000313" key="1">
    <source>
        <dbReference type="EMBL" id="CAK5082513.1"/>
    </source>
</evidence>
<dbReference type="EMBL" id="CAVMJV010000047">
    <property type="protein sequence ID" value="CAK5082513.1"/>
    <property type="molecule type" value="Genomic_DNA"/>
</dbReference>
<gene>
    <name evidence="1" type="ORF">MENTE1834_LOCUS29804</name>
</gene>